<name>A0A8H3WVX8_GIGMA</name>
<accession>A0A8H3WVX8</accession>
<proteinExistence type="predicted"/>
<evidence type="ECO:0000313" key="1">
    <source>
        <dbReference type="EMBL" id="KAF0342519.1"/>
    </source>
</evidence>
<comment type="caution">
    <text evidence="1">The sequence shown here is derived from an EMBL/GenBank/DDBJ whole genome shotgun (WGS) entry which is preliminary data.</text>
</comment>
<dbReference type="Proteomes" id="UP000439903">
    <property type="component" value="Unassembled WGS sequence"/>
</dbReference>
<gene>
    <name evidence="1" type="ORF">F8M41_016123</name>
</gene>
<keyword evidence="2" id="KW-1185">Reference proteome</keyword>
<organism evidence="1 2">
    <name type="scientific">Gigaspora margarita</name>
    <dbReference type="NCBI Taxonomy" id="4874"/>
    <lineage>
        <taxon>Eukaryota</taxon>
        <taxon>Fungi</taxon>
        <taxon>Fungi incertae sedis</taxon>
        <taxon>Mucoromycota</taxon>
        <taxon>Glomeromycotina</taxon>
        <taxon>Glomeromycetes</taxon>
        <taxon>Diversisporales</taxon>
        <taxon>Gigasporaceae</taxon>
        <taxon>Gigaspora</taxon>
    </lineage>
</organism>
<reference evidence="1 2" key="1">
    <citation type="journal article" date="2019" name="Environ. Microbiol.">
        <title>At the nexus of three kingdoms: the genome of the mycorrhizal fungus Gigaspora margarita provides insights into plant, endobacterial and fungal interactions.</title>
        <authorList>
            <person name="Venice F."/>
            <person name="Ghignone S."/>
            <person name="Salvioli di Fossalunga A."/>
            <person name="Amselem J."/>
            <person name="Novero M."/>
            <person name="Xianan X."/>
            <person name="Sedzielewska Toro K."/>
            <person name="Morin E."/>
            <person name="Lipzen A."/>
            <person name="Grigoriev I.V."/>
            <person name="Henrissat B."/>
            <person name="Martin F.M."/>
            <person name="Bonfante P."/>
        </authorList>
    </citation>
    <scope>NUCLEOTIDE SEQUENCE [LARGE SCALE GENOMIC DNA]</scope>
    <source>
        <strain evidence="1 2">BEG34</strain>
    </source>
</reference>
<protein>
    <submittedName>
        <fullName evidence="1">Uncharacterized protein</fullName>
    </submittedName>
</protein>
<dbReference type="EMBL" id="WTPW01003445">
    <property type="protein sequence ID" value="KAF0342519.1"/>
    <property type="molecule type" value="Genomic_DNA"/>
</dbReference>
<dbReference type="AlphaFoldDB" id="A0A8H3WVX8"/>
<evidence type="ECO:0000313" key="2">
    <source>
        <dbReference type="Proteomes" id="UP000439903"/>
    </source>
</evidence>
<sequence length="98" mass="10962">MLTSPDNIFNIEEDVDMDINDNELDNILNPILDASDGIDQAWEAVGDSDEWIKSLEKSGLSYNRHDCRIKRGEKKACGLKDGIVIVVGNMRALLKKSQ</sequence>